<accession>A0AA47N9C7</accession>
<feature type="compositionally biased region" description="Basic and acidic residues" evidence="1">
    <location>
        <begin position="419"/>
        <end position="432"/>
    </location>
</feature>
<dbReference type="EMBL" id="JAOPHQ010000575">
    <property type="protein sequence ID" value="KAK0154234.1"/>
    <property type="molecule type" value="Genomic_DNA"/>
</dbReference>
<protein>
    <submittedName>
        <fullName evidence="3">Coiled-coil domain-containing protein 142</fullName>
    </submittedName>
</protein>
<organism evidence="3 4">
    <name type="scientific">Merluccius polli</name>
    <name type="common">Benguela hake</name>
    <name type="synonym">Merluccius cadenati</name>
    <dbReference type="NCBI Taxonomy" id="89951"/>
    <lineage>
        <taxon>Eukaryota</taxon>
        <taxon>Metazoa</taxon>
        <taxon>Chordata</taxon>
        <taxon>Craniata</taxon>
        <taxon>Vertebrata</taxon>
        <taxon>Euteleostomi</taxon>
        <taxon>Actinopterygii</taxon>
        <taxon>Neopterygii</taxon>
        <taxon>Teleostei</taxon>
        <taxon>Neoteleostei</taxon>
        <taxon>Acanthomorphata</taxon>
        <taxon>Zeiogadaria</taxon>
        <taxon>Gadariae</taxon>
        <taxon>Gadiformes</taxon>
        <taxon>Gadoidei</taxon>
        <taxon>Merlucciidae</taxon>
        <taxon>Merluccius</taxon>
    </lineage>
</organism>
<reference evidence="3" key="1">
    <citation type="journal article" date="2023" name="Front. Mar. Sci.">
        <title>A new Merluccius polli reference genome to investigate the effects of global change in West African waters.</title>
        <authorList>
            <person name="Mateo J.L."/>
            <person name="Blanco-Fernandez C."/>
            <person name="Garcia-Vazquez E."/>
            <person name="Machado-Schiaffino G."/>
        </authorList>
    </citation>
    <scope>NUCLEOTIDE SEQUENCE</scope>
    <source>
        <strain evidence="3">C29</strain>
        <tissue evidence="3">Fin</tissue>
    </source>
</reference>
<keyword evidence="4" id="KW-1185">Reference proteome</keyword>
<dbReference type="Proteomes" id="UP001174136">
    <property type="component" value="Unassembled WGS sequence"/>
</dbReference>
<feature type="region of interest" description="Disordered" evidence="1">
    <location>
        <begin position="468"/>
        <end position="489"/>
    </location>
</feature>
<feature type="region of interest" description="Disordered" evidence="1">
    <location>
        <begin position="638"/>
        <end position="682"/>
    </location>
</feature>
<proteinExistence type="predicted"/>
<evidence type="ECO:0000313" key="3">
    <source>
        <dbReference type="EMBL" id="KAK0154234.1"/>
    </source>
</evidence>
<evidence type="ECO:0000256" key="1">
    <source>
        <dbReference type="SAM" id="MobiDB-lite"/>
    </source>
</evidence>
<feature type="compositionally biased region" description="Polar residues" evidence="1">
    <location>
        <begin position="475"/>
        <end position="485"/>
    </location>
</feature>
<evidence type="ECO:0000313" key="4">
    <source>
        <dbReference type="Proteomes" id="UP001174136"/>
    </source>
</evidence>
<comment type="caution">
    <text evidence="3">The sequence shown here is derived from an EMBL/GenBank/DDBJ whole genome shotgun (WGS) entry which is preliminary data.</text>
</comment>
<dbReference type="InterPro" id="IPR026700">
    <property type="entry name" value="CCDC142"/>
</dbReference>
<feature type="region of interest" description="Disordered" evidence="1">
    <location>
        <begin position="419"/>
        <end position="444"/>
    </location>
</feature>
<dbReference type="InterPro" id="IPR055350">
    <property type="entry name" value="CCDC142_C"/>
</dbReference>
<feature type="domain" description="Coiled-coil protein 142 C-terminal" evidence="2">
    <location>
        <begin position="785"/>
        <end position="1265"/>
    </location>
</feature>
<dbReference type="Pfam" id="PF14923">
    <property type="entry name" value="CCDC142"/>
    <property type="match status" value="1"/>
</dbReference>
<feature type="region of interest" description="Disordered" evidence="1">
    <location>
        <begin position="507"/>
        <end position="556"/>
    </location>
</feature>
<dbReference type="PANTHER" id="PTHR21436:SF2">
    <property type="entry name" value="COILED-COIL DOMAIN-CONTAINING PROTEIN 142"/>
    <property type="match status" value="1"/>
</dbReference>
<name>A0AA47N9C7_MERPO</name>
<gene>
    <name evidence="3" type="primary">CCDC142</name>
    <name evidence="3" type="ORF">N1851_003663</name>
</gene>
<evidence type="ECO:0000259" key="2">
    <source>
        <dbReference type="Pfam" id="PF14923"/>
    </source>
</evidence>
<sequence length="1289" mass="143510">MLTSWQPVGEMQRLGWPRVTIATQRCTAIPSTWLLSVAEGLVWQKPKSALRVPHTIGEAQPFPKPQLLLSLEHTLCSSLRYGDVWYCVCPGAWPQSSISRSLQRAEALLRTTFNPSLKWLLRRNSQEKESGEEEEVEEEGSFVAAHNLVSRSSARVLRLQQGMLCMAPQRPLVRESKALLQVCVKGSSQEGCVIQQLSSPTQQGCFRALWSLMEQRSQLLFVHEYARRAHCASAYVSRLDLLVCKLGRPHLTLNKKSCDSFSLKVLPLSQELRVHLNHWSCLSTKVRSDTFLRLALAPQTNMLVGMKRCLDSLALQALVLMENCVHAILSTLAQTDIESIAREVLEDIFAGTELYNQVVEEHRGLHSVNQSMLQSMCYSGLPVLQSAYNGASHPATVQVKQLLKVFAVHHGNRAAKEMHHWATEQNRPESHLGNHTHPQAHLHSQRSGIPEWTWERLEHTYYLPSPGSPPLLPSHQSAHISNPSSADRLGSSERASLYLAQHTLAQCRAESQTRAEPATQRRRRAARRAPEPSNTREPTLGQPVPGQMKPGGCPEVQAETDPYLTACRSAVVPLSAFCQHDQFSLELLFQAMLSSSELLTPLVPRIPTPECLGLGSAFPVQRTRNKVVVACRQTDSVVSHGDRTDGRSAPDSLFLKSPRLEQHPGQSSERGPKDHMEPGPLLVPEPLPRYLNKYASSVEVCLGGLDLSEWNSANKVFKFKWLLSRSGDPPPYPPPPAAALGEQVKGEEREIVPEQELFHRPRSVKWLDRGHSSVCAELFGEYRTLLWSVCGQALWQHFQFPTGGAIASVNLCSDHQKFLLLHTWRNISTTDLVPQECRAMLEKFCLHLLVLTAHTHWDQGSGLKDKCLPGTTQERRLMTSPEQDGSLAMTATVKHLLQLSPPLLSAIRCHLLADSIETGSVGVGPSSPALCRATAHLAVASVQSSLMWVMSKAYQFLSSWSLDKFLLITQGDLKVLQVSLERLLQQMETLIVDGANDLHHYRHHHVLLCRQIVVIRSSVSELQAYSSVVLKIFSSGCKQMSGEIFEQTMPSAKHWRLNYKTEFPSSPSEYASFAAQSVIGQVLEGVAPLSDDARVQTLSITMTAFMEAWMEHILKQKIKFSIQGALQLKQDFNLIRELIQSDQYSLSAELHQRLLHLRVFQQVDSAVVCLLQQPQAEPYLQTSGWEPFRRCCEYAVSPTTSSGRSSIDVAIGGSITNLDNMEGEVLTQCSSSPLAPDAPTTAPISPSQTYLAPSLALGAAQQEWLDLRIHNSASRWRLPGLQCLSKSEH</sequence>
<dbReference type="PANTHER" id="PTHR21436">
    <property type="entry name" value="COILED-COIL DOMAIN-CONTAINING PROTEIN 142"/>
    <property type="match status" value="1"/>
</dbReference>